<keyword evidence="3" id="KW-1185">Reference proteome</keyword>
<evidence type="ECO:0000256" key="1">
    <source>
        <dbReference type="SAM" id="MobiDB-lite"/>
    </source>
</evidence>
<comment type="caution">
    <text evidence="2">The sequence shown here is derived from an EMBL/GenBank/DDBJ whole genome shotgun (WGS) entry which is preliminary data.</text>
</comment>
<feature type="compositionally biased region" description="Polar residues" evidence="1">
    <location>
        <begin position="1"/>
        <end position="17"/>
    </location>
</feature>
<gene>
    <name evidence="2" type="ORF">FGO68_gene2410</name>
</gene>
<dbReference type="AlphaFoldDB" id="A0A8J8NBU2"/>
<feature type="region of interest" description="Disordered" evidence="1">
    <location>
        <begin position="1"/>
        <end position="27"/>
    </location>
</feature>
<accession>A0A8J8NBU2</accession>
<dbReference type="EMBL" id="RRYP01023951">
    <property type="protein sequence ID" value="TNV72157.1"/>
    <property type="molecule type" value="Genomic_DNA"/>
</dbReference>
<organism evidence="2 3">
    <name type="scientific">Halteria grandinella</name>
    <dbReference type="NCBI Taxonomy" id="5974"/>
    <lineage>
        <taxon>Eukaryota</taxon>
        <taxon>Sar</taxon>
        <taxon>Alveolata</taxon>
        <taxon>Ciliophora</taxon>
        <taxon>Intramacronucleata</taxon>
        <taxon>Spirotrichea</taxon>
        <taxon>Stichotrichia</taxon>
        <taxon>Sporadotrichida</taxon>
        <taxon>Halteriidae</taxon>
        <taxon>Halteria</taxon>
    </lineage>
</organism>
<sequence length="231" mass="25554">MVSLTRLYTNSWNTTAQKPPRRGNPRQMQNLTKASALPWRNCWKMVPRPTAGFRGVMSESGPHTIIIAASGIVAQLGLLLCLCQVKESDKEGADCLSEHSLGDILGIIHTKSIFLECQDSSNNTTQEAAAYLEDDVCQSKWLGEAPISLFAEHKRKCDGRVEVCARGLCCKYQQHEDAQQHAAPVSVAAEIEERKEGSANEFEEKDQERACDGGLKVALLMLHQSIIQFII</sequence>
<dbReference type="Proteomes" id="UP000785679">
    <property type="component" value="Unassembled WGS sequence"/>
</dbReference>
<evidence type="ECO:0000313" key="3">
    <source>
        <dbReference type="Proteomes" id="UP000785679"/>
    </source>
</evidence>
<proteinExistence type="predicted"/>
<evidence type="ECO:0000313" key="2">
    <source>
        <dbReference type="EMBL" id="TNV72157.1"/>
    </source>
</evidence>
<name>A0A8J8NBU2_HALGN</name>
<reference evidence="2" key="1">
    <citation type="submission" date="2019-06" db="EMBL/GenBank/DDBJ databases">
        <authorList>
            <person name="Zheng W."/>
        </authorList>
    </citation>
    <scope>NUCLEOTIDE SEQUENCE</scope>
    <source>
        <strain evidence="2">QDHG01</strain>
    </source>
</reference>
<protein>
    <submittedName>
        <fullName evidence="2">Uncharacterized protein</fullName>
    </submittedName>
</protein>